<evidence type="ECO:0000259" key="1">
    <source>
        <dbReference type="PROSITE" id="PS51186"/>
    </source>
</evidence>
<dbReference type="Gene3D" id="3.40.630.30">
    <property type="match status" value="1"/>
</dbReference>
<gene>
    <name evidence="2" type="ORF">DB31_7486</name>
</gene>
<dbReference type="PROSITE" id="PS51186">
    <property type="entry name" value="GNAT"/>
    <property type="match status" value="1"/>
</dbReference>
<dbReference type="RefSeq" id="WP_044189963.1">
    <property type="nucleotide sequence ID" value="NZ_JMCB01000006.1"/>
</dbReference>
<reference evidence="2 3" key="1">
    <citation type="submission" date="2014-04" db="EMBL/GenBank/DDBJ databases">
        <title>Genome assembly of Hyalangium minutum DSM 14724.</title>
        <authorList>
            <person name="Sharma G."/>
            <person name="Subramanian S."/>
        </authorList>
    </citation>
    <scope>NUCLEOTIDE SEQUENCE [LARGE SCALE GENOMIC DNA]</scope>
    <source>
        <strain evidence="2 3">DSM 14724</strain>
    </source>
</reference>
<dbReference type="STRING" id="394096.DB31_7486"/>
<dbReference type="InterPro" id="IPR000182">
    <property type="entry name" value="GNAT_dom"/>
</dbReference>
<dbReference type="InterPro" id="IPR050276">
    <property type="entry name" value="MshD_Acetyltransferase"/>
</dbReference>
<evidence type="ECO:0000313" key="2">
    <source>
        <dbReference type="EMBL" id="KFE68249.1"/>
    </source>
</evidence>
<accession>A0A085WKN6</accession>
<dbReference type="InterPro" id="IPR016181">
    <property type="entry name" value="Acyl_CoA_acyltransferase"/>
</dbReference>
<proteinExistence type="predicted"/>
<organism evidence="2 3">
    <name type="scientific">Hyalangium minutum</name>
    <dbReference type="NCBI Taxonomy" id="394096"/>
    <lineage>
        <taxon>Bacteria</taxon>
        <taxon>Pseudomonadati</taxon>
        <taxon>Myxococcota</taxon>
        <taxon>Myxococcia</taxon>
        <taxon>Myxococcales</taxon>
        <taxon>Cystobacterineae</taxon>
        <taxon>Archangiaceae</taxon>
        <taxon>Hyalangium</taxon>
    </lineage>
</organism>
<dbReference type="Pfam" id="PF00583">
    <property type="entry name" value="Acetyltransf_1"/>
    <property type="match status" value="1"/>
</dbReference>
<evidence type="ECO:0000313" key="3">
    <source>
        <dbReference type="Proteomes" id="UP000028725"/>
    </source>
</evidence>
<dbReference type="GO" id="GO:0016747">
    <property type="term" value="F:acyltransferase activity, transferring groups other than amino-acyl groups"/>
    <property type="evidence" value="ECO:0007669"/>
    <property type="project" value="InterPro"/>
</dbReference>
<dbReference type="PANTHER" id="PTHR43617">
    <property type="entry name" value="L-AMINO ACID N-ACETYLTRANSFERASE"/>
    <property type="match status" value="1"/>
</dbReference>
<keyword evidence="2" id="KW-0808">Transferase</keyword>
<dbReference type="EMBL" id="JMCB01000006">
    <property type="protein sequence ID" value="KFE68249.1"/>
    <property type="molecule type" value="Genomic_DNA"/>
</dbReference>
<name>A0A085WKN6_9BACT</name>
<dbReference type="OrthoDB" id="7585366at2"/>
<dbReference type="AlphaFoldDB" id="A0A085WKN6"/>
<feature type="domain" description="N-acetyltransferase" evidence="1">
    <location>
        <begin position="5"/>
        <end position="161"/>
    </location>
</feature>
<keyword evidence="3" id="KW-1185">Reference proteome</keyword>
<dbReference type="SUPFAM" id="SSF55729">
    <property type="entry name" value="Acyl-CoA N-acyltransferases (Nat)"/>
    <property type="match status" value="1"/>
</dbReference>
<dbReference type="Proteomes" id="UP000028725">
    <property type="component" value="Unassembled WGS sequence"/>
</dbReference>
<comment type="caution">
    <text evidence="2">The sequence shown here is derived from an EMBL/GenBank/DDBJ whole genome shotgun (WGS) entry which is preliminary data.</text>
</comment>
<sequence length="168" mass="18639">MSHTFSLRPVSPSDDTFLFELYASTRAELAALGLGEAQRQLLLRVQWMAQRQGYQSRYPHSEHQLVLVEGRPVGRLWVAREPEELRLVDVSLLPSHRGSGVGTGLLRALQQEAATTGKPLRLSVARDNPAQRLYARLGFTPVGGAETGVDPYLALEWRPAPREGERGT</sequence>
<protein>
    <submittedName>
        <fullName evidence="2">Acetyltransferase, GNAT family protein</fullName>
    </submittedName>
</protein>
<dbReference type="CDD" id="cd04301">
    <property type="entry name" value="NAT_SF"/>
    <property type="match status" value="1"/>
</dbReference>